<proteinExistence type="inferred from homology"/>
<keyword evidence="5" id="KW-0472">Membrane</keyword>
<dbReference type="KEGG" id="cdep:91090527"/>
<dbReference type="OrthoDB" id="655540at2759"/>
<reference evidence="6" key="2">
    <citation type="journal article" date="2022" name="Elife">
        <title>Obligate sexual reproduction of a homothallic fungus closely related to the Cryptococcus pathogenic species complex.</title>
        <authorList>
            <person name="Passer A.R."/>
            <person name="Clancey S.A."/>
            <person name="Shea T."/>
            <person name="David-Palma M."/>
            <person name="Averette A.F."/>
            <person name="Boekhout T."/>
            <person name="Porcel B.M."/>
            <person name="Nowrousian M."/>
            <person name="Cuomo C.A."/>
            <person name="Sun S."/>
            <person name="Heitman J."/>
            <person name="Coelho M.A."/>
        </authorList>
    </citation>
    <scope>NUCLEOTIDE SEQUENCE</scope>
    <source>
        <strain evidence="6">CBS 7841</strain>
    </source>
</reference>
<name>A0A1E3IJA0_9TREE</name>
<reference evidence="6" key="1">
    <citation type="submission" date="2016-06" db="EMBL/GenBank/DDBJ databases">
        <authorList>
            <person name="Cuomo C."/>
            <person name="Litvintseva A."/>
            <person name="Heitman J."/>
            <person name="Chen Y."/>
            <person name="Sun S."/>
            <person name="Springer D."/>
            <person name="Dromer F."/>
            <person name="Young S."/>
            <person name="Zeng Q."/>
            <person name="Chapman S."/>
            <person name="Gujja S."/>
            <person name="Saif S."/>
            <person name="Birren B."/>
        </authorList>
    </citation>
    <scope>NUCLEOTIDE SEQUENCE</scope>
    <source>
        <strain evidence="6">CBS 7841</strain>
    </source>
</reference>
<evidence type="ECO:0000313" key="7">
    <source>
        <dbReference type="Proteomes" id="UP000094043"/>
    </source>
</evidence>
<organism evidence="6 7">
    <name type="scientific">Cryptococcus depauperatus CBS 7841</name>
    <dbReference type="NCBI Taxonomy" id="1295531"/>
    <lineage>
        <taxon>Eukaryota</taxon>
        <taxon>Fungi</taxon>
        <taxon>Dikarya</taxon>
        <taxon>Basidiomycota</taxon>
        <taxon>Agaricomycotina</taxon>
        <taxon>Tremellomycetes</taxon>
        <taxon>Tremellales</taxon>
        <taxon>Cryptococcaceae</taxon>
        <taxon>Cryptococcus</taxon>
    </lineage>
</organism>
<comment type="similarity">
    <text evidence="2">Belongs to the amino acid/polyamine transporter 2 family.</text>
</comment>
<dbReference type="RefSeq" id="XP_066071772.1">
    <property type="nucleotide sequence ID" value="XM_066215675.1"/>
</dbReference>
<evidence type="ECO:0000256" key="5">
    <source>
        <dbReference type="ARBA" id="ARBA00023136"/>
    </source>
</evidence>
<accession>A0A1E3IJA0</accession>
<keyword evidence="4" id="KW-1133">Transmembrane helix</keyword>
<dbReference type="PANTHER" id="PTHR22950">
    <property type="entry name" value="AMINO ACID TRANSPORTER"/>
    <property type="match status" value="1"/>
</dbReference>
<evidence type="ECO:0000256" key="4">
    <source>
        <dbReference type="ARBA" id="ARBA00022989"/>
    </source>
</evidence>
<comment type="subcellular location">
    <subcellularLocation>
        <location evidence="1">Membrane</location>
        <topology evidence="1">Multi-pass membrane protein</topology>
    </subcellularLocation>
</comment>
<evidence type="ECO:0000313" key="6">
    <source>
        <dbReference type="EMBL" id="WVN91072.1"/>
    </source>
</evidence>
<protein>
    <submittedName>
        <fullName evidence="6">Uncharacterized protein</fullName>
    </submittedName>
</protein>
<keyword evidence="3" id="KW-0812">Transmembrane</keyword>
<dbReference type="InterPro" id="IPR013057">
    <property type="entry name" value="AA_transpt_TM"/>
</dbReference>
<sequence>MESLESSIATLVDERTCLLPKDQTKASYVSTVVIDSPLLATIEDVGDQVETDDDCRQSTDMQTLANILCDLIGTGILASPIAIAYSGWVFGPLILIGISCLTLWTLKIFIRIIEKNPALRDFTEVLVYALGPGANRYIDPLFSFDCFIWNVTLLVLFSDSFAIVLPVLTSDQWKLVAVLWVVPSNFIPLRYLSWNSWFGVVCSCALASFLVAAGILTSSSPGSLLHPAATDLWPTYGWVNFGLSIGLLMSGFGGHFLIPSLLREMKNPHRADRICEIGYAITVVLFSVVGFCGYLMFGRGVSDEISRDMGLLSTLPSFMSKAPVWLVALVAITKLPLSFRPMAVVMYTKLGLHPRVYVPDRKSSICASDYAETVHTIEDSIILIKCVKRERIRCIYRWLVTTVSVMLFVVFAVALPSFECLVGIMGGCISMITCVILPIAGSGRLWGWPWWRKLLFVVSLAICLVGTLCSVISGYQG</sequence>
<dbReference type="Pfam" id="PF01490">
    <property type="entry name" value="Aa_trans"/>
    <property type="match status" value="1"/>
</dbReference>
<keyword evidence="7" id="KW-1185">Reference proteome</keyword>
<dbReference type="PANTHER" id="PTHR22950:SF349">
    <property type="entry name" value="AMINO ACID TRANSPORTER TRANSMEMBRANE DOMAIN-CONTAINING PROTEIN"/>
    <property type="match status" value="1"/>
</dbReference>
<dbReference type="Proteomes" id="UP000094043">
    <property type="component" value="Chromosome 8"/>
</dbReference>
<gene>
    <name evidence="6" type="ORF">L203_106319</name>
</gene>
<dbReference type="GO" id="GO:0005774">
    <property type="term" value="C:vacuolar membrane"/>
    <property type="evidence" value="ECO:0007669"/>
    <property type="project" value="TreeGrafter"/>
</dbReference>
<dbReference type="GeneID" id="91090527"/>
<dbReference type="GO" id="GO:0015179">
    <property type="term" value="F:L-amino acid transmembrane transporter activity"/>
    <property type="evidence" value="ECO:0007669"/>
    <property type="project" value="TreeGrafter"/>
</dbReference>
<evidence type="ECO:0000256" key="1">
    <source>
        <dbReference type="ARBA" id="ARBA00004141"/>
    </source>
</evidence>
<reference evidence="6" key="3">
    <citation type="submission" date="2024-01" db="EMBL/GenBank/DDBJ databases">
        <authorList>
            <person name="Coelho M.A."/>
            <person name="David-Palma M."/>
            <person name="Shea T."/>
            <person name="Sun S."/>
            <person name="Cuomo C.A."/>
            <person name="Heitman J."/>
        </authorList>
    </citation>
    <scope>NUCLEOTIDE SEQUENCE</scope>
    <source>
        <strain evidence="6">CBS 7841</strain>
    </source>
</reference>
<dbReference type="AlphaFoldDB" id="A0A1E3IJA0"/>
<dbReference type="VEuPathDB" id="FungiDB:L203_02682"/>
<evidence type="ECO:0000256" key="3">
    <source>
        <dbReference type="ARBA" id="ARBA00022692"/>
    </source>
</evidence>
<evidence type="ECO:0000256" key="2">
    <source>
        <dbReference type="ARBA" id="ARBA00008066"/>
    </source>
</evidence>
<dbReference type="EMBL" id="CP143791">
    <property type="protein sequence ID" value="WVN91072.1"/>
    <property type="molecule type" value="Genomic_DNA"/>
</dbReference>